<evidence type="ECO:0000313" key="4">
    <source>
        <dbReference type="EMBL" id="EFE68650.2"/>
    </source>
</evidence>
<evidence type="ECO:0000256" key="2">
    <source>
        <dbReference type="SAM" id="MobiDB-lite"/>
    </source>
</evidence>
<dbReference type="Proteomes" id="UP000003824">
    <property type="component" value="Unassembled WGS sequence"/>
</dbReference>
<gene>
    <name evidence="4" type="ORF">SSFG_03894</name>
</gene>
<accession>D5ZTD7</accession>
<dbReference type="RefSeq" id="WP_004986448.1">
    <property type="nucleotide sequence ID" value="NZ_DS999641.1"/>
</dbReference>
<sequence length="191" mass="20246">MASLNVGNLGEYLREQRRNAQLSLRQLADAAGVSNPYLSQIERGLRKPSAEVLQQVAKALRISAETLYVRAGILDAERDRDEVETRAVLLADPTLTERQKQVLLQIYESFRKENGFGGAEDGKATTGTVDAAEAADGSDRAEDVQDVPDGGAAIRRSRTAGGGASAGRRGSTSKSGTSAGRRPRTTGGSDT</sequence>
<dbReference type="EMBL" id="DS999641">
    <property type="protein sequence ID" value="EFE68650.2"/>
    <property type="molecule type" value="Genomic_DNA"/>
</dbReference>
<dbReference type="eggNOG" id="COG1396">
    <property type="taxonomic scope" value="Bacteria"/>
</dbReference>
<dbReference type="PANTHER" id="PTHR46797:SF1">
    <property type="entry name" value="METHYLPHOSPHONATE SYNTHASE"/>
    <property type="match status" value="1"/>
</dbReference>
<dbReference type="Pfam" id="PF01381">
    <property type="entry name" value="HTH_3"/>
    <property type="match status" value="1"/>
</dbReference>
<dbReference type="GO" id="GO:0003677">
    <property type="term" value="F:DNA binding"/>
    <property type="evidence" value="ECO:0007669"/>
    <property type="project" value="UniProtKB-KW"/>
</dbReference>
<dbReference type="InterPro" id="IPR010982">
    <property type="entry name" value="Lambda_DNA-bd_dom_sf"/>
</dbReference>
<feature type="non-terminal residue" evidence="4">
    <location>
        <position position="191"/>
    </location>
</feature>
<dbReference type="SUPFAM" id="SSF47413">
    <property type="entry name" value="lambda repressor-like DNA-binding domains"/>
    <property type="match status" value="1"/>
</dbReference>
<reference evidence="5" key="1">
    <citation type="submission" date="2008-12" db="EMBL/GenBank/DDBJ databases">
        <title>Annotation of Streptomyces ghanaensis ATCC 14672.</title>
        <authorList>
            <consortium name="The Broad Institute Genome Sequencing Platform"/>
            <consortium name="Broad Institute Microbial Sequencing Center"/>
            <person name="Fischbach M."/>
            <person name="Ward D."/>
            <person name="Young S."/>
            <person name="Kodira C.D."/>
            <person name="Zeng Q."/>
            <person name="Koehrsen M."/>
            <person name="Godfrey P."/>
            <person name="Alvarado L."/>
            <person name="Berlin A.M."/>
            <person name="Borenstein D."/>
            <person name="Chen Z."/>
            <person name="Engels R."/>
            <person name="Freedman E."/>
            <person name="Gellesch M."/>
            <person name="Goldberg J."/>
            <person name="Griggs A."/>
            <person name="Gujja S."/>
            <person name="Heiman D.I."/>
            <person name="Hepburn T.A."/>
            <person name="Howarth C."/>
            <person name="Jen D."/>
            <person name="Larson L."/>
            <person name="Lewis B."/>
            <person name="Mehta T."/>
            <person name="Park D."/>
            <person name="Pearson M."/>
            <person name="Roberts A."/>
            <person name="Saif S."/>
            <person name="Shea T.D."/>
            <person name="Shenoy N."/>
            <person name="Sisk P."/>
            <person name="Stolte C."/>
            <person name="Sykes S.N."/>
            <person name="Walk T."/>
            <person name="White J."/>
            <person name="Yandava C."/>
            <person name="Straight P."/>
            <person name="Clardy J."/>
            <person name="Hung D."/>
            <person name="Kolter R."/>
            <person name="Mekalanos J."/>
            <person name="Walker S."/>
            <person name="Walsh C.T."/>
            <person name="Wieland B.L.C."/>
            <person name="Ilzarbe M."/>
            <person name="Galagan J."/>
            <person name="Nusbaum C."/>
            <person name="Birren B."/>
        </authorList>
    </citation>
    <scope>NUCLEOTIDE SEQUENCE [LARGE SCALE GENOMIC DNA]</scope>
    <source>
        <strain evidence="5">ATCC 14672 / DSM 40746 / JCM 4963 / KCTC 9882 / NRRL B-12104 / FH 1290</strain>
    </source>
</reference>
<dbReference type="InterPro" id="IPR001387">
    <property type="entry name" value="Cro/C1-type_HTH"/>
</dbReference>
<proteinExistence type="predicted"/>
<feature type="compositionally biased region" description="Low complexity" evidence="2">
    <location>
        <begin position="166"/>
        <end position="180"/>
    </location>
</feature>
<evidence type="ECO:0000313" key="5">
    <source>
        <dbReference type="Proteomes" id="UP000003824"/>
    </source>
</evidence>
<protein>
    <submittedName>
        <fullName evidence="4">DNA-binding protein</fullName>
    </submittedName>
</protein>
<dbReference type="CDD" id="cd00093">
    <property type="entry name" value="HTH_XRE"/>
    <property type="match status" value="1"/>
</dbReference>
<dbReference type="SMART" id="SM00530">
    <property type="entry name" value="HTH_XRE"/>
    <property type="match status" value="1"/>
</dbReference>
<dbReference type="GO" id="GO:0003700">
    <property type="term" value="F:DNA-binding transcription factor activity"/>
    <property type="evidence" value="ECO:0007669"/>
    <property type="project" value="TreeGrafter"/>
</dbReference>
<evidence type="ECO:0000256" key="1">
    <source>
        <dbReference type="ARBA" id="ARBA00023125"/>
    </source>
</evidence>
<dbReference type="InterPro" id="IPR050807">
    <property type="entry name" value="TransReg_Diox_bact_type"/>
</dbReference>
<dbReference type="AlphaFoldDB" id="D5ZTD7"/>
<organism evidence="4 5">
    <name type="scientific">Streptomyces viridosporus (strain ATCC 14672 / DSM 40746 / JCM 4963 / KCTC 9882 / NRRL B-12104 / FH 1290)</name>
    <name type="common">Streptomyces ghanaensis</name>
    <dbReference type="NCBI Taxonomy" id="566461"/>
    <lineage>
        <taxon>Bacteria</taxon>
        <taxon>Bacillati</taxon>
        <taxon>Actinomycetota</taxon>
        <taxon>Actinomycetes</taxon>
        <taxon>Kitasatosporales</taxon>
        <taxon>Streptomycetaceae</taxon>
        <taxon>Streptomyces</taxon>
    </lineage>
</organism>
<dbReference type="PANTHER" id="PTHR46797">
    <property type="entry name" value="HTH-TYPE TRANSCRIPTIONAL REGULATOR"/>
    <property type="match status" value="1"/>
</dbReference>
<feature type="domain" description="HTH cro/C1-type" evidence="3">
    <location>
        <begin position="13"/>
        <end position="67"/>
    </location>
</feature>
<keyword evidence="1 4" id="KW-0238">DNA-binding</keyword>
<feature type="region of interest" description="Disordered" evidence="2">
    <location>
        <begin position="132"/>
        <end position="191"/>
    </location>
</feature>
<dbReference type="Gene3D" id="1.10.260.40">
    <property type="entry name" value="lambda repressor-like DNA-binding domains"/>
    <property type="match status" value="1"/>
</dbReference>
<evidence type="ECO:0000259" key="3">
    <source>
        <dbReference type="PROSITE" id="PS50943"/>
    </source>
</evidence>
<dbReference type="GO" id="GO:0005829">
    <property type="term" value="C:cytosol"/>
    <property type="evidence" value="ECO:0007669"/>
    <property type="project" value="TreeGrafter"/>
</dbReference>
<dbReference type="PROSITE" id="PS50943">
    <property type="entry name" value="HTH_CROC1"/>
    <property type="match status" value="1"/>
</dbReference>
<name>D5ZTD7_STRV1</name>